<evidence type="ECO:0000256" key="1">
    <source>
        <dbReference type="ARBA" id="ARBA00004651"/>
    </source>
</evidence>
<dbReference type="Pfam" id="PF03706">
    <property type="entry name" value="LPG_synthase_TM"/>
    <property type="match status" value="1"/>
</dbReference>
<reference evidence="7 8" key="1">
    <citation type="submission" date="2024-09" db="EMBL/GenBank/DDBJ databases">
        <title>Laminarin stimulates single cell rates of sulfate reduction while oxygen inhibits transcriptomic activity in coastal marine sediment.</title>
        <authorList>
            <person name="Lindsay M."/>
            <person name="Orcutt B."/>
            <person name="Emerson D."/>
            <person name="Stepanauskas R."/>
            <person name="D'Angelo T."/>
        </authorList>
    </citation>
    <scope>NUCLEOTIDE SEQUENCE [LARGE SCALE GENOMIC DNA]</scope>
    <source>
        <strain evidence="7">SAG AM-311-K15</strain>
    </source>
</reference>
<protein>
    <submittedName>
        <fullName evidence="7">Lysylphosphatidylglycerol synthase transmembrane domain-containing protein</fullName>
    </submittedName>
</protein>
<dbReference type="NCBIfam" id="TIGR00374">
    <property type="entry name" value="flippase-like domain"/>
    <property type="match status" value="1"/>
</dbReference>
<keyword evidence="8" id="KW-1185">Reference proteome</keyword>
<dbReference type="PANTHER" id="PTHR40277">
    <property type="entry name" value="BLL5419 PROTEIN"/>
    <property type="match status" value="1"/>
</dbReference>
<evidence type="ECO:0000256" key="6">
    <source>
        <dbReference type="SAM" id="Phobius"/>
    </source>
</evidence>
<sequence>MVKLAVSSVLIWYVFSQKVSLNDVFQAFRKTSPFYLALAFLLHFVGLWISVSRWQLLLKSQDIRLSKYALTLLYLEGFFFNTFLPGSVGGDIVRAYKVSTEKLKSMAVILIERGSGILCLFIFVSTVTVFYSHRIPDTIPLKAYLAPLAILLTLFILTTFYFLIFMGRSGSNQDQKSGFFMAKLSKFHAALRIYKSNKMVLLQVFGLSFLLQLNVVIHYYFIMKSLYINIPLSFTFFAIPVIHFILMLPISINGIGVRENVFDYMLAPLFTTSAIAVTVSWIAFAMVLVFALMGGFIHVFRKKREPTSD</sequence>
<keyword evidence="3 6" id="KW-0812">Transmembrane</keyword>
<gene>
    <name evidence="7" type="ORF">ACFL27_07785</name>
</gene>
<accession>A0ABV6YV61</accession>
<keyword evidence="5 6" id="KW-0472">Membrane</keyword>
<feature type="transmembrane region" description="Helical" evidence="6">
    <location>
        <begin position="143"/>
        <end position="164"/>
    </location>
</feature>
<feature type="transmembrane region" description="Helical" evidence="6">
    <location>
        <begin position="32"/>
        <end position="56"/>
    </location>
</feature>
<feature type="transmembrane region" description="Helical" evidence="6">
    <location>
        <begin position="275"/>
        <end position="300"/>
    </location>
</feature>
<dbReference type="PANTHER" id="PTHR40277:SF1">
    <property type="entry name" value="BLL5419 PROTEIN"/>
    <property type="match status" value="1"/>
</dbReference>
<organism evidence="7 8">
    <name type="scientific">candidate division CSSED10-310 bacterium</name>
    <dbReference type="NCBI Taxonomy" id="2855610"/>
    <lineage>
        <taxon>Bacteria</taxon>
        <taxon>Bacteria division CSSED10-310</taxon>
    </lineage>
</organism>
<evidence type="ECO:0000256" key="3">
    <source>
        <dbReference type="ARBA" id="ARBA00022692"/>
    </source>
</evidence>
<feature type="transmembrane region" description="Helical" evidence="6">
    <location>
        <begin position="106"/>
        <end position="131"/>
    </location>
</feature>
<comment type="caution">
    <text evidence="7">The sequence shown here is derived from an EMBL/GenBank/DDBJ whole genome shotgun (WGS) entry which is preliminary data.</text>
</comment>
<comment type="subcellular location">
    <subcellularLocation>
        <location evidence="1">Cell membrane</location>
        <topology evidence="1">Multi-pass membrane protein</topology>
    </subcellularLocation>
</comment>
<evidence type="ECO:0000256" key="2">
    <source>
        <dbReference type="ARBA" id="ARBA00022475"/>
    </source>
</evidence>
<evidence type="ECO:0000313" key="8">
    <source>
        <dbReference type="Proteomes" id="UP001594351"/>
    </source>
</evidence>
<evidence type="ECO:0000313" key="7">
    <source>
        <dbReference type="EMBL" id="MFC1850076.1"/>
    </source>
</evidence>
<keyword evidence="4 6" id="KW-1133">Transmembrane helix</keyword>
<dbReference type="EMBL" id="JBHPBY010000075">
    <property type="protein sequence ID" value="MFC1850076.1"/>
    <property type="molecule type" value="Genomic_DNA"/>
</dbReference>
<dbReference type="Proteomes" id="UP001594351">
    <property type="component" value="Unassembled WGS sequence"/>
</dbReference>
<evidence type="ECO:0000256" key="5">
    <source>
        <dbReference type="ARBA" id="ARBA00023136"/>
    </source>
</evidence>
<proteinExistence type="predicted"/>
<evidence type="ECO:0000256" key="4">
    <source>
        <dbReference type="ARBA" id="ARBA00022989"/>
    </source>
</evidence>
<feature type="transmembrane region" description="Helical" evidence="6">
    <location>
        <begin position="200"/>
        <end position="222"/>
    </location>
</feature>
<feature type="transmembrane region" description="Helical" evidence="6">
    <location>
        <begin position="68"/>
        <end position="86"/>
    </location>
</feature>
<name>A0ABV6YV61_UNCC1</name>
<keyword evidence="2" id="KW-1003">Cell membrane</keyword>
<dbReference type="InterPro" id="IPR022791">
    <property type="entry name" value="L-PG_synthase/AglD"/>
</dbReference>
<feature type="transmembrane region" description="Helical" evidence="6">
    <location>
        <begin position="234"/>
        <end position="255"/>
    </location>
</feature>